<dbReference type="Gramene" id="evm.model.ctgX32.2">
    <property type="protein sequence ID" value="cds.evm.model.ctgX32.2"/>
    <property type="gene ID" value="evm.TU.ctgX32.2"/>
</dbReference>
<accession>A0A803QS98</accession>
<dbReference type="EnsemblPlants" id="evm.model.ctgX32.2">
    <property type="protein sequence ID" value="cds.evm.model.ctgX32.2"/>
    <property type="gene ID" value="evm.TU.ctgX32.2"/>
</dbReference>
<dbReference type="Proteomes" id="UP000596661">
    <property type="component" value="Unassembled WGS sequence"/>
</dbReference>
<name>A0A803QS98_CANSA</name>
<reference evidence="1" key="1">
    <citation type="submission" date="2021-03" db="UniProtKB">
        <authorList>
            <consortium name="EnsemblPlants"/>
        </authorList>
    </citation>
    <scope>IDENTIFICATION</scope>
</reference>
<dbReference type="AlphaFoldDB" id="A0A803QS98"/>
<organism evidence="1 2">
    <name type="scientific">Cannabis sativa</name>
    <name type="common">Hemp</name>
    <name type="synonym">Marijuana</name>
    <dbReference type="NCBI Taxonomy" id="3483"/>
    <lineage>
        <taxon>Eukaryota</taxon>
        <taxon>Viridiplantae</taxon>
        <taxon>Streptophyta</taxon>
        <taxon>Embryophyta</taxon>
        <taxon>Tracheophyta</taxon>
        <taxon>Spermatophyta</taxon>
        <taxon>Magnoliopsida</taxon>
        <taxon>eudicotyledons</taxon>
        <taxon>Gunneridae</taxon>
        <taxon>Pentapetalae</taxon>
        <taxon>rosids</taxon>
        <taxon>fabids</taxon>
        <taxon>Rosales</taxon>
        <taxon>Cannabaceae</taxon>
        <taxon>Cannabis</taxon>
    </lineage>
</organism>
<protein>
    <submittedName>
        <fullName evidence="1">Uncharacterized protein</fullName>
    </submittedName>
</protein>
<evidence type="ECO:0000313" key="2">
    <source>
        <dbReference type="Proteomes" id="UP000596661"/>
    </source>
</evidence>
<sequence length="106" mass="11855">MLPRGQERQEMLANYMNRLVPEVSRAIGRYLTMTLLCEPLMGGVLKEFTTCEANRVGLHILPMLSLLLPEERTLSNTMRGGGGLGQKDAPMTPRAKLGAIRGWRSW</sequence>
<keyword evidence="2" id="KW-1185">Reference proteome</keyword>
<proteinExistence type="predicted"/>
<evidence type="ECO:0000313" key="1">
    <source>
        <dbReference type="EnsemblPlants" id="cds.evm.model.ctgX32.2"/>
    </source>
</evidence>